<reference evidence="2 3" key="1">
    <citation type="submission" date="2020-03" db="EMBL/GenBank/DDBJ databases">
        <title>Whole genome shotgun sequence of Phytohabitans suffuscus NBRC 105367.</title>
        <authorList>
            <person name="Komaki H."/>
            <person name="Tamura T."/>
        </authorList>
    </citation>
    <scope>NUCLEOTIDE SEQUENCE [LARGE SCALE GENOMIC DNA]</scope>
    <source>
        <strain evidence="2 3">NBRC 105367</strain>
    </source>
</reference>
<evidence type="ECO:0000313" key="3">
    <source>
        <dbReference type="Proteomes" id="UP000503011"/>
    </source>
</evidence>
<dbReference type="Pfam" id="PF01261">
    <property type="entry name" value="AP_endonuc_2"/>
    <property type="match status" value="1"/>
</dbReference>
<organism evidence="2 3">
    <name type="scientific">Phytohabitans suffuscus</name>
    <dbReference type="NCBI Taxonomy" id="624315"/>
    <lineage>
        <taxon>Bacteria</taxon>
        <taxon>Bacillati</taxon>
        <taxon>Actinomycetota</taxon>
        <taxon>Actinomycetes</taxon>
        <taxon>Micromonosporales</taxon>
        <taxon>Micromonosporaceae</taxon>
    </lineage>
</organism>
<protein>
    <submittedName>
        <fullName evidence="2">Xylose isomerase</fullName>
    </submittedName>
</protein>
<dbReference type="EMBL" id="AP022871">
    <property type="protein sequence ID" value="BCB84631.1"/>
    <property type="molecule type" value="Genomic_DNA"/>
</dbReference>
<dbReference type="InterPro" id="IPR050312">
    <property type="entry name" value="IolE/XylAMocC-like"/>
</dbReference>
<keyword evidence="2" id="KW-0413">Isomerase</keyword>
<gene>
    <name evidence="2" type="ORF">Psuf_019440</name>
</gene>
<dbReference type="KEGG" id="psuu:Psuf_019440"/>
<reference evidence="2 3" key="2">
    <citation type="submission" date="2020-03" db="EMBL/GenBank/DDBJ databases">
        <authorList>
            <person name="Ichikawa N."/>
            <person name="Kimura A."/>
            <person name="Kitahashi Y."/>
            <person name="Uohara A."/>
        </authorList>
    </citation>
    <scope>NUCLEOTIDE SEQUENCE [LARGE SCALE GENOMIC DNA]</scope>
    <source>
        <strain evidence="2 3">NBRC 105367</strain>
    </source>
</reference>
<keyword evidence="3" id="KW-1185">Reference proteome</keyword>
<dbReference type="Gene3D" id="3.20.20.150">
    <property type="entry name" value="Divalent-metal-dependent TIM barrel enzymes"/>
    <property type="match status" value="1"/>
</dbReference>
<dbReference type="SUPFAM" id="SSF51658">
    <property type="entry name" value="Xylose isomerase-like"/>
    <property type="match status" value="1"/>
</dbReference>
<dbReference type="InterPro" id="IPR013022">
    <property type="entry name" value="Xyl_isomerase-like_TIM-brl"/>
</dbReference>
<dbReference type="Proteomes" id="UP000503011">
    <property type="component" value="Chromosome"/>
</dbReference>
<feature type="domain" description="Xylose isomerase-like TIM barrel" evidence="1">
    <location>
        <begin position="20"/>
        <end position="266"/>
    </location>
</feature>
<dbReference type="GO" id="GO:0016853">
    <property type="term" value="F:isomerase activity"/>
    <property type="evidence" value="ECO:0007669"/>
    <property type="project" value="UniProtKB-KW"/>
</dbReference>
<dbReference type="PANTHER" id="PTHR12110">
    <property type="entry name" value="HYDROXYPYRUVATE ISOMERASE"/>
    <property type="match status" value="1"/>
</dbReference>
<evidence type="ECO:0000313" key="2">
    <source>
        <dbReference type="EMBL" id="BCB84631.1"/>
    </source>
</evidence>
<name>A0A6F8YFA4_9ACTN</name>
<accession>A0A6F8YFA4</accession>
<dbReference type="InterPro" id="IPR036237">
    <property type="entry name" value="Xyl_isomerase-like_sf"/>
</dbReference>
<sequence length="268" mass="29358">MKIACLEHLLPGDRLQDKWEFALRAGYDAIELRGRGGYGFRQRLPELRRAVRDGVVLPMVSVDMRHFLGAFDRELRRDALDQVKSQLSVMADIGGRGVVTPASRGMFSLQLPPFRPPRSAEGDREVLVEGLTELGRHAEKEGVRLFLEPLNRYEDHMVNRLDRAAELVRWVGAAGLCMGGLGVAVDTFHLNIEEDDPAAALRAAGRLVGHVLVADSNGFQPGAGHLEWPSVLGALSGVGYDGFLTVKCRLRGDEVAAVASVPAFLRSR</sequence>
<dbReference type="AlphaFoldDB" id="A0A6F8YFA4"/>
<evidence type="ECO:0000259" key="1">
    <source>
        <dbReference type="Pfam" id="PF01261"/>
    </source>
</evidence>
<dbReference type="RefSeq" id="WP_232074659.1">
    <property type="nucleotide sequence ID" value="NZ_AP022871.1"/>
</dbReference>
<proteinExistence type="predicted"/>